<evidence type="ECO:0000256" key="8">
    <source>
        <dbReference type="SAM" id="Phobius"/>
    </source>
</evidence>
<reference evidence="9 10" key="1">
    <citation type="submission" date="2020-08" db="EMBL/GenBank/DDBJ databases">
        <title>Genome sequence of Phycicoccus endophyticus JCM 31784T.</title>
        <authorList>
            <person name="Hyun D.-W."/>
            <person name="Bae J.-W."/>
        </authorList>
    </citation>
    <scope>NUCLEOTIDE SEQUENCE [LARGE SCALE GENOMIC DNA]</scope>
    <source>
        <strain evidence="9 10">JCM 31784</strain>
    </source>
</reference>
<dbReference type="KEGG" id="pei:H9L10_06430"/>
<evidence type="ECO:0000256" key="3">
    <source>
        <dbReference type="ARBA" id="ARBA00022475"/>
    </source>
</evidence>
<feature type="transmembrane region" description="Helical" evidence="8">
    <location>
        <begin position="98"/>
        <end position="117"/>
    </location>
</feature>
<dbReference type="EMBL" id="CP060712">
    <property type="protein sequence ID" value="QNN50591.1"/>
    <property type="molecule type" value="Genomic_DNA"/>
</dbReference>
<feature type="transmembrane region" description="Helical" evidence="8">
    <location>
        <begin position="280"/>
        <end position="301"/>
    </location>
</feature>
<feature type="transmembrane region" description="Helical" evidence="8">
    <location>
        <begin position="345"/>
        <end position="368"/>
    </location>
</feature>
<sequence>MTTPPPRPAPPGPEDPSPGSAADAGALLRVRLAGLAVLAVLAVAGLLWAKWLPYGGKVEGLATSRHWSGSAIFGASGAPGSPPSLAGAVEFTRAYAAAVWKAAVVAVVLAAALEALVPRSWLLRPLSRPGALRQGVTGGLLAMPSMMCTCCTAPVTIGLRRRGAPVAASVAYWLGNPVLNPAVLVFLALCLPGELLALRVLVGVPLVLGAAVLASRLAAGRPADPSGLVPVTDEPTGGRQIAARFGRSLARYLVVVVPEYLVVVLLTGAVSAWLSDWTGLGSLAGPLAILVVSVVGALLVIPTGGEIPVVAGLAGAGLATGSAAALLITLPALSLPSVVMVARSLTWRVTLAVTGLVVLAGVAAGLVARVVG</sequence>
<dbReference type="Proteomes" id="UP000515976">
    <property type="component" value="Chromosome"/>
</dbReference>
<dbReference type="PANTHER" id="PTHR43299:SF1">
    <property type="entry name" value="UPF0718 PROTEIN YRAQ"/>
    <property type="match status" value="1"/>
</dbReference>
<evidence type="ECO:0000256" key="6">
    <source>
        <dbReference type="ARBA" id="ARBA00023136"/>
    </source>
</evidence>
<keyword evidence="4 8" id="KW-0812">Transmembrane</keyword>
<feature type="transmembrane region" description="Helical" evidence="8">
    <location>
        <begin position="137"/>
        <end position="159"/>
    </location>
</feature>
<gene>
    <name evidence="9" type="ORF">H9L10_06430</name>
</gene>
<feature type="compositionally biased region" description="Pro residues" evidence="7">
    <location>
        <begin position="1"/>
        <end position="16"/>
    </location>
</feature>
<protein>
    <submittedName>
        <fullName evidence="9">Permease</fullName>
    </submittedName>
</protein>
<keyword evidence="3" id="KW-1003">Cell membrane</keyword>
<dbReference type="PANTHER" id="PTHR43299">
    <property type="entry name" value="UPF0718 PROTEIN YRAQ"/>
    <property type="match status" value="1"/>
</dbReference>
<comment type="similarity">
    <text evidence="2">Belongs to the UPF0718 family.</text>
</comment>
<feature type="region of interest" description="Disordered" evidence="7">
    <location>
        <begin position="1"/>
        <end position="21"/>
    </location>
</feature>
<feature type="transmembrane region" description="Helical" evidence="8">
    <location>
        <begin position="249"/>
        <end position="274"/>
    </location>
</feature>
<evidence type="ECO:0000256" key="7">
    <source>
        <dbReference type="SAM" id="MobiDB-lite"/>
    </source>
</evidence>
<keyword evidence="5 8" id="KW-1133">Transmembrane helix</keyword>
<evidence type="ECO:0000256" key="1">
    <source>
        <dbReference type="ARBA" id="ARBA00004651"/>
    </source>
</evidence>
<feature type="transmembrane region" description="Helical" evidence="8">
    <location>
        <begin position="195"/>
        <end position="214"/>
    </location>
</feature>
<evidence type="ECO:0000256" key="5">
    <source>
        <dbReference type="ARBA" id="ARBA00022989"/>
    </source>
</evidence>
<evidence type="ECO:0000313" key="9">
    <source>
        <dbReference type="EMBL" id="QNN50591.1"/>
    </source>
</evidence>
<organism evidence="9 10">
    <name type="scientific">Phycicoccus endophyticus</name>
    <dbReference type="NCBI Taxonomy" id="1690220"/>
    <lineage>
        <taxon>Bacteria</taxon>
        <taxon>Bacillati</taxon>
        <taxon>Actinomycetota</taxon>
        <taxon>Actinomycetes</taxon>
        <taxon>Micrococcales</taxon>
        <taxon>Intrasporangiaceae</taxon>
        <taxon>Phycicoccus</taxon>
    </lineage>
</organism>
<dbReference type="InterPro" id="IPR005524">
    <property type="entry name" value="DUF318"/>
</dbReference>
<dbReference type="RefSeq" id="WP_166098594.1">
    <property type="nucleotide sequence ID" value="NZ_BMMY01000001.1"/>
</dbReference>
<name>A0A7G9R4R6_9MICO</name>
<evidence type="ECO:0000256" key="2">
    <source>
        <dbReference type="ARBA" id="ARBA00006386"/>
    </source>
</evidence>
<dbReference type="GO" id="GO:0005886">
    <property type="term" value="C:plasma membrane"/>
    <property type="evidence" value="ECO:0007669"/>
    <property type="project" value="UniProtKB-SubCell"/>
</dbReference>
<feature type="transmembrane region" description="Helical" evidence="8">
    <location>
        <begin position="313"/>
        <end position="333"/>
    </location>
</feature>
<feature type="transmembrane region" description="Helical" evidence="8">
    <location>
        <begin position="30"/>
        <end position="49"/>
    </location>
</feature>
<evidence type="ECO:0000256" key="4">
    <source>
        <dbReference type="ARBA" id="ARBA00022692"/>
    </source>
</evidence>
<dbReference type="Pfam" id="PF03773">
    <property type="entry name" value="ArsP_1"/>
    <property type="match status" value="1"/>
</dbReference>
<keyword evidence="10" id="KW-1185">Reference proteome</keyword>
<comment type="subcellular location">
    <subcellularLocation>
        <location evidence="1">Cell membrane</location>
        <topology evidence="1">Multi-pass membrane protein</topology>
    </subcellularLocation>
</comment>
<proteinExistence type="inferred from homology"/>
<feature type="transmembrane region" description="Helical" evidence="8">
    <location>
        <begin position="171"/>
        <end position="189"/>
    </location>
</feature>
<accession>A0A7G9R4R6</accession>
<dbReference type="AlphaFoldDB" id="A0A7G9R4R6"/>
<evidence type="ECO:0000313" key="10">
    <source>
        <dbReference type="Proteomes" id="UP000515976"/>
    </source>
</evidence>
<keyword evidence="6 8" id="KW-0472">Membrane</keyword>